<dbReference type="Pfam" id="PF00664">
    <property type="entry name" value="ABC_membrane"/>
    <property type="match status" value="1"/>
</dbReference>
<keyword evidence="5 8" id="KW-1133">Transmembrane helix</keyword>
<name>A0ABV2W949_9ACTN</name>
<evidence type="ECO:0000256" key="2">
    <source>
        <dbReference type="ARBA" id="ARBA00022692"/>
    </source>
</evidence>
<feature type="transmembrane region" description="Helical" evidence="8">
    <location>
        <begin position="138"/>
        <end position="157"/>
    </location>
</feature>
<evidence type="ECO:0000256" key="4">
    <source>
        <dbReference type="ARBA" id="ARBA00022840"/>
    </source>
</evidence>
<feature type="domain" description="ABC transporter" evidence="9">
    <location>
        <begin position="362"/>
        <end position="596"/>
    </location>
</feature>
<keyword evidence="6 8" id="KW-0472">Membrane</keyword>
<gene>
    <name evidence="11" type="ORF">ABZ508_22160</name>
</gene>
<evidence type="ECO:0000256" key="1">
    <source>
        <dbReference type="ARBA" id="ARBA00004651"/>
    </source>
</evidence>
<dbReference type="SUPFAM" id="SSF52540">
    <property type="entry name" value="P-loop containing nucleoside triphosphate hydrolases"/>
    <property type="match status" value="1"/>
</dbReference>
<evidence type="ECO:0000259" key="10">
    <source>
        <dbReference type="PROSITE" id="PS50929"/>
    </source>
</evidence>
<evidence type="ECO:0000256" key="3">
    <source>
        <dbReference type="ARBA" id="ARBA00022741"/>
    </source>
</evidence>
<dbReference type="GO" id="GO:0005524">
    <property type="term" value="F:ATP binding"/>
    <property type="evidence" value="ECO:0007669"/>
    <property type="project" value="UniProtKB-KW"/>
</dbReference>
<dbReference type="PROSITE" id="PS50929">
    <property type="entry name" value="ABC_TM1F"/>
    <property type="match status" value="1"/>
</dbReference>
<dbReference type="RefSeq" id="WP_359657650.1">
    <property type="nucleotide sequence ID" value="NZ_JBEXZP010000215.1"/>
</dbReference>
<feature type="region of interest" description="Disordered" evidence="7">
    <location>
        <begin position="320"/>
        <end position="352"/>
    </location>
</feature>
<accession>A0ABV2W949</accession>
<dbReference type="Proteomes" id="UP001550378">
    <property type="component" value="Unassembled WGS sequence"/>
</dbReference>
<keyword evidence="12" id="KW-1185">Reference proteome</keyword>
<comment type="subcellular location">
    <subcellularLocation>
        <location evidence="1">Cell membrane</location>
        <topology evidence="1">Multi-pass membrane protein</topology>
    </subcellularLocation>
</comment>
<dbReference type="Gene3D" id="1.20.1560.10">
    <property type="entry name" value="ABC transporter type 1, transmembrane domain"/>
    <property type="match status" value="1"/>
</dbReference>
<dbReference type="SMART" id="SM00382">
    <property type="entry name" value="AAA"/>
    <property type="match status" value="1"/>
</dbReference>
<dbReference type="PANTHER" id="PTHR24221">
    <property type="entry name" value="ATP-BINDING CASSETTE SUB-FAMILY B"/>
    <property type="match status" value="1"/>
</dbReference>
<keyword evidence="3" id="KW-0547">Nucleotide-binding</keyword>
<dbReference type="InterPro" id="IPR027417">
    <property type="entry name" value="P-loop_NTPase"/>
</dbReference>
<dbReference type="PANTHER" id="PTHR24221:SF654">
    <property type="entry name" value="ATP-BINDING CASSETTE SUB-FAMILY B MEMBER 6"/>
    <property type="match status" value="1"/>
</dbReference>
<dbReference type="InterPro" id="IPR011527">
    <property type="entry name" value="ABC1_TM_dom"/>
</dbReference>
<dbReference type="Gene3D" id="3.40.50.300">
    <property type="entry name" value="P-loop containing nucleotide triphosphate hydrolases"/>
    <property type="match status" value="1"/>
</dbReference>
<feature type="transmembrane region" description="Helical" evidence="8">
    <location>
        <begin position="60"/>
        <end position="81"/>
    </location>
</feature>
<proteinExistence type="predicted"/>
<evidence type="ECO:0000259" key="9">
    <source>
        <dbReference type="PROSITE" id="PS50893"/>
    </source>
</evidence>
<evidence type="ECO:0000256" key="7">
    <source>
        <dbReference type="SAM" id="MobiDB-lite"/>
    </source>
</evidence>
<dbReference type="Pfam" id="PF00005">
    <property type="entry name" value="ABC_tran"/>
    <property type="match status" value="1"/>
</dbReference>
<evidence type="ECO:0000256" key="8">
    <source>
        <dbReference type="SAM" id="Phobius"/>
    </source>
</evidence>
<evidence type="ECO:0000313" key="12">
    <source>
        <dbReference type="Proteomes" id="UP001550378"/>
    </source>
</evidence>
<protein>
    <submittedName>
        <fullName evidence="11">ABC transporter ATP-binding protein</fullName>
    </submittedName>
</protein>
<dbReference type="EMBL" id="JBEXZR010000021">
    <property type="protein sequence ID" value="MEU0710068.1"/>
    <property type="molecule type" value="Genomic_DNA"/>
</dbReference>
<dbReference type="InterPro" id="IPR003439">
    <property type="entry name" value="ABC_transporter-like_ATP-bd"/>
</dbReference>
<dbReference type="PROSITE" id="PS50893">
    <property type="entry name" value="ABC_TRANSPORTER_2"/>
    <property type="match status" value="1"/>
</dbReference>
<dbReference type="SUPFAM" id="SSF90123">
    <property type="entry name" value="ABC transporter transmembrane region"/>
    <property type="match status" value="1"/>
</dbReference>
<keyword evidence="4 11" id="KW-0067">ATP-binding</keyword>
<keyword evidence="2 8" id="KW-0812">Transmembrane</keyword>
<feature type="transmembrane region" description="Helical" evidence="8">
    <location>
        <begin position="245"/>
        <end position="269"/>
    </location>
</feature>
<dbReference type="InterPro" id="IPR039421">
    <property type="entry name" value="Type_1_exporter"/>
</dbReference>
<dbReference type="InterPro" id="IPR003593">
    <property type="entry name" value="AAA+_ATPase"/>
</dbReference>
<feature type="transmembrane region" description="Helical" evidence="8">
    <location>
        <begin position="163"/>
        <end position="182"/>
    </location>
</feature>
<feature type="transmembrane region" description="Helical" evidence="8">
    <location>
        <begin position="21"/>
        <end position="40"/>
    </location>
</feature>
<reference evidence="11 12" key="1">
    <citation type="submission" date="2024-06" db="EMBL/GenBank/DDBJ databases">
        <title>The Natural Products Discovery Center: Release of the First 8490 Sequenced Strains for Exploring Actinobacteria Biosynthetic Diversity.</title>
        <authorList>
            <person name="Kalkreuter E."/>
            <person name="Kautsar S.A."/>
            <person name="Yang D."/>
            <person name="Bader C.D."/>
            <person name="Teijaro C.N."/>
            <person name="Fluegel L."/>
            <person name="Davis C.M."/>
            <person name="Simpson J.R."/>
            <person name="Lauterbach L."/>
            <person name="Steele A.D."/>
            <person name="Gui C."/>
            <person name="Meng S."/>
            <person name="Li G."/>
            <person name="Viehrig K."/>
            <person name="Ye F."/>
            <person name="Su P."/>
            <person name="Kiefer A.F."/>
            <person name="Nichols A."/>
            <person name="Cepeda A.J."/>
            <person name="Yan W."/>
            <person name="Fan B."/>
            <person name="Jiang Y."/>
            <person name="Adhikari A."/>
            <person name="Zheng C.-J."/>
            <person name="Schuster L."/>
            <person name="Cowan T.M."/>
            <person name="Smanski M.J."/>
            <person name="Chevrette M.G."/>
            <person name="De Carvalho L.P.S."/>
            <person name="Shen B."/>
        </authorList>
    </citation>
    <scope>NUCLEOTIDE SEQUENCE [LARGE SCALE GENOMIC DNA]</scope>
    <source>
        <strain evidence="11 12">NPDC006337</strain>
    </source>
</reference>
<sequence>MADTPWRRLRGLGRHLRGERRSLALLAAVVPLGVGLQLVAPEMLRRFVDGALSGSPDAVLLTVAAWYCAAALGQTAVSIGGDHLAARLAWRTTNRLRAELVAHCLRRPAAFYQRHPPGELVDRVDGDVTRLAGVMSSLLLEVAAQALLVVGILAALFRLDQVLALVFAPFTLCTLLLLRRLVGRAVPFVTARQASVADLLGFLEERLAGAEDLTANGAARHTMRVLEDRLGTVYDRARRAARVSVLWPATVQGLSAASVVLALVVSVWLHARGQLTTGTAFAALSYAMLLRRPLLALTARFQELEGAIVSVGRLAELVRERDGHDGPPGPPPGARPPEAGGPPALALPPKDARPWRDGPLDLRFEGVFFHYDPGEPVLTDVSFHLRPGERLGVVGRTGSGKSTVVRLLFGLHRPVRGTITVGGREIRPPDVPALRGRIALITQEVHVFHATLRDNLAFFDRSVGDSRILDALGQAGLDGWLRQLPDGLDTVLGSGARGMSAGEEQLVALARAFLRDPAVVLMDEPTARLDPHTEELLAPAMERLLRDRTAVVVQHRPHALRHVDRILVLDGGRVVEHGERTALAADPASRFHGLLRTGRAA</sequence>
<evidence type="ECO:0000256" key="5">
    <source>
        <dbReference type="ARBA" id="ARBA00022989"/>
    </source>
</evidence>
<evidence type="ECO:0000256" key="6">
    <source>
        <dbReference type="ARBA" id="ARBA00023136"/>
    </source>
</evidence>
<comment type="caution">
    <text evidence="11">The sequence shown here is derived from an EMBL/GenBank/DDBJ whole genome shotgun (WGS) entry which is preliminary data.</text>
</comment>
<dbReference type="CDD" id="cd07346">
    <property type="entry name" value="ABC_6TM_exporters"/>
    <property type="match status" value="1"/>
</dbReference>
<organism evidence="11 12">
    <name type="scientific">Streptomyces lavendulocolor</name>
    <dbReference type="NCBI Taxonomy" id="67316"/>
    <lineage>
        <taxon>Bacteria</taxon>
        <taxon>Bacillati</taxon>
        <taxon>Actinomycetota</taxon>
        <taxon>Actinomycetes</taxon>
        <taxon>Kitasatosporales</taxon>
        <taxon>Streptomycetaceae</taxon>
        <taxon>Streptomyces</taxon>
    </lineage>
</organism>
<dbReference type="InterPro" id="IPR036640">
    <property type="entry name" value="ABC1_TM_sf"/>
</dbReference>
<feature type="compositionally biased region" description="Low complexity" evidence="7">
    <location>
        <begin position="336"/>
        <end position="349"/>
    </location>
</feature>
<evidence type="ECO:0000313" key="11">
    <source>
        <dbReference type="EMBL" id="MEU0710068.1"/>
    </source>
</evidence>
<feature type="domain" description="ABC transmembrane type-1" evidence="10">
    <location>
        <begin position="32"/>
        <end position="306"/>
    </location>
</feature>